<dbReference type="RefSeq" id="WP_358364985.1">
    <property type="nucleotide sequence ID" value="NZ_JBEZFP010000248.1"/>
</dbReference>
<reference evidence="2 3" key="1">
    <citation type="submission" date="2024-06" db="EMBL/GenBank/DDBJ databases">
        <title>The Natural Products Discovery Center: Release of the First 8490 Sequenced Strains for Exploring Actinobacteria Biosynthetic Diversity.</title>
        <authorList>
            <person name="Kalkreuter E."/>
            <person name="Kautsar S.A."/>
            <person name="Yang D."/>
            <person name="Bader C.D."/>
            <person name="Teijaro C.N."/>
            <person name="Fluegel L."/>
            <person name="Davis C.M."/>
            <person name="Simpson J.R."/>
            <person name="Lauterbach L."/>
            <person name="Steele A.D."/>
            <person name="Gui C."/>
            <person name="Meng S."/>
            <person name="Li G."/>
            <person name="Viehrig K."/>
            <person name="Ye F."/>
            <person name="Su P."/>
            <person name="Kiefer A.F."/>
            <person name="Nichols A."/>
            <person name="Cepeda A.J."/>
            <person name="Yan W."/>
            <person name="Fan B."/>
            <person name="Jiang Y."/>
            <person name="Adhikari A."/>
            <person name="Zheng C.-J."/>
            <person name="Schuster L."/>
            <person name="Cowan T.M."/>
            <person name="Smanski M.J."/>
            <person name="Chevrette M.G."/>
            <person name="De Carvalho L.P.S."/>
            <person name="Shen B."/>
        </authorList>
    </citation>
    <scope>NUCLEOTIDE SEQUENCE [LARGE SCALE GENOMIC DNA]</scope>
    <source>
        <strain evidence="2 3">NPDC048946</strain>
    </source>
</reference>
<dbReference type="EMBL" id="JBEZFP010000248">
    <property type="protein sequence ID" value="MEU8140138.1"/>
    <property type="molecule type" value="Genomic_DNA"/>
</dbReference>
<accession>A0ABV3DWL4</accession>
<feature type="region of interest" description="Disordered" evidence="1">
    <location>
        <begin position="323"/>
        <end position="433"/>
    </location>
</feature>
<feature type="compositionally biased region" description="Basic and acidic residues" evidence="1">
    <location>
        <begin position="76"/>
        <end position="88"/>
    </location>
</feature>
<feature type="compositionally biased region" description="Low complexity" evidence="1">
    <location>
        <begin position="359"/>
        <end position="373"/>
    </location>
</feature>
<gene>
    <name evidence="2" type="ORF">AB0C36_42475</name>
</gene>
<organism evidence="2 3">
    <name type="scientific">Streptodolium elevatio</name>
    <dbReference type="NCBI Taxonomy" id="3157996"/>
    <lineage>
        <taxon>Bacteria</taxon>
        <taxon>Bacillati</taxon>
        <taxon>Actinomycetota</taxon>
        <taxon>Actinomycetes</taxon>
        <taxon>Kitasatosporales</taxon>
        <taxon>Streptomycetaceae</taxon>
        <taxon>Streptodolium</taxon>
    </lineage>
</organism>
<keyword evidence="3" id="KW-1185">Reference proteome</keyword>
<feature type="compositionally biased region" description="Pro residues" evidence="1">
    <location>
        <begin position="349"/>
        <end position="358"/>
    </location>
</feature>
<protein>
    <submittedName>
        <fullName evidence="2">Uncharacterized protein</fullName>
    </submittedName>
</protein>
<feature type="region of interest" description="Disordered" evidence="1">
    <location>
        <begin position="59"/>
        <end position="88"/>
    </location>
</feature>
<sequence>MGGDTAWDRLTARLIEMPGPTAGLEAGLARGVYGEAGAVSGRYMCRACHGDLILRPITPGSRQQPHFRHHSNSESGARDCRAPAGDRQRIEREDQAVVVLRDLLVRAWPGVGASLEIPRSTRDSEAAGTRPALVIRGMDGQLVVIERPQELPHTEAINARVRAVRSHYGTAAVHVWFLAKDPEQFVPGAPLEVKPHGRAKTVHATVLPTTRQRAITAAGSSVYWLDGDQVLVPYGVHDFTHAPRPGENWEFADWRAAKQWHRDWRISHPLPDSDATRWGLVTVTLNQLTATKTTFDLRPAHDTMQRLAHVERARWNRRRADARELHAQRHTPPDAPGPSLADEPAAFPTAPPPGPPALEEPAPQEPFAQGTRDAAPDQPPQPPPPAPASPPRPTAPPLPRSAPGHRTPEPPQGIWRTVRRFLARNRTPRSPSR</sequence>
<comment type="caution">
    <text evidence="2">The sequence shown here is derived from an EMBL/GenBank/DDBJ whole genome shotgun (WGS) entry which is preliminary data.</text>
</comment>
<evidence type="ECO:0000313" key="3">
    <source>
        <dbReference type="Proteomes" id="UP001551482"/>
    </source>
</evidence>
<evidence type="ECO:0000313" key="2">
    <source>
        <dbReference type="EMBL" id="MEU8140138.1"/>
    </source>
</evidence>
<feature type="compositionally biased region" description="Pro residues" evidence="1">
    <location>
        <begin position="377"/>
        <end position="400"/>
    </location>
</feature>
<proteinExistence type="predicted"/>
<evidence type="ECO:0000256" key="1">
    <source>
        <dbReference type="SAM" id="MobiDB-lite"/>
    </source>
</evidence>
<name>A0ABV3DWL4_9ACTN</name>
<dbReference type="Proteomes" id="UP001551482">
    <property type="component" value="Unassembled WGS sequence"/>
</dbReference>
<feature type="compositionally biased region" description="Basic residues" evidence="1">
    <location>
        <begin position="417"/>
        <end position="433"/>
    </location>
</feature>